<gene>
    <name evidence="1" type="primary">LTV1_2</name>
    <name evidence="1" type="ORF">LTR37_020946</name>
</gene>
<evidence type="ECO:0000313" key="2">
    <source>
        <dbReference type="Proteomes" id="UP001281147"/>
    </source>
</evidence>
<proteinExistence type="predicted"/>
<dbReference type="EMBL" id="JAUTXU010000408">
    <property type="protein sequence ID" value="KAK3681197.1"/>
    <property type="molecule type" value="Genomic_DNA"/>
</dbReference>
<protein>
    <submittedName>
        <fullName evidence="1">Protein ltv1</fullName>
    </submittedName>
</protein>
<keyword evidence="2" id="KW-1185">Reference proteome</keyword>
<organism evidence="1 2">
    <name type="scientific">Vermiconidia calcicola</name>
    <dbReference type="NCBI Taxonomy" id="1690605"/>
    <lineage>
        <taxon>Eukaryota</taxon>
        <taxon>Fungi</taxon>
        <taxon>Dikarya</taxon>
        <taxon>Ascomycota</taxon>
        <taxon>Pezizomycotina</taxon>
        <taxon>Dothideomycetes</taxon>
        <taxon>Dothideomycetidae</taxon>
        <taxon>Mycosphaerellales</taxon>
        <taxon>Extremaceae</taxon>
        <taxon>Vermiconidia</taxon>
    </lineage>
</organism>
<sequence length="493" mass="53479">MPRRKFINKKDATTFALVHRAGNDADYYSEDANPMVFAEKSTTQPKSLRRARDEDYAYSSAGGSVVSSSGKGKGKQRGDLEDEFGMTVRPNEGEAAQHGVFYDDTEYDYMQHMRDLGSGEGGVAWVEASAPPQQVKPRKQKLEDALRSLDMDSSSSVGTSASQARSLLPEEVLPSEFVRRGDYQDQQDVPDEIAGFRPDMDPRLREVLEALEDEEFVDDEGDDGEGFWGELTVDGEVGDWGNILDDDVGDELDEGWESDDTIKAASSPPPLPVPALEELKEAGEMIEPPTDTQAPPPADPMGGAWLDEFKRFKNAPKPSTTTPLDLPAAQSSQAPKNNAAKRRKKRNTASTNFTMSSASLARSEQMRLLDSRFDKAIADYSNDPLSALDEMDEGASQVSGATGASAASRASRTSNFSAASGWSTTSSRAPGAPNTMREDFDSILDSFLAGSEDGPVKGRGKRRGRNGEGIAELDRIRRELGPARVKTAVKSGQ</sequence>
<dbReference type="Proteomes" id="UP001281147">
    <property type="component" value="Unassembled WGS sequence"/>
</dbReference>
<comment type="caution">
    <text evidence="1">The sequence shown here is derived from an EMBL/GenBank/DDBJ whole genome shotgun (WGS) entry which is preliminary data.</text>
</comment>
<reference evidence="1" key="1">
    <citation type="submission" date="2023-07" db="EMBL/GenBank/DDBJ databases">
        <title>Black Yeasts Isolated from many extreme environments.</title>
        <authorList>
            <person name="Coleine C."/>
            <person name="Stajich J.E."/>
            <person name="Selbmann L."/>
        </authorList>
    </citation>
    <scope>NUCLEOTIDE SEQUENCE</scope>
    <source>
        <strain evidence="1">CCFEE 5714</strain>
    </source>
</reference>
<name>A0ACC3MBM2_9PEZI</name>
<evidence type="ECO:0000313" key="1">
    <source>
        <dbReference type="EMBL" id="KAK3681197.1"/>
    </source>
</evidence>
<accession>A0ACC3MBM2</accession>